<dbReference type="EC" id="3.4.23.43" evidence="8"/>
<dbReference type="InterPro" id="IPR000045">
    <property type="entry name" value="Prepilin_IV_endopep_pep"/>
</dbReference>
<evidence type="ECO:0000313" key="8">
    <source>
        <dbReference type="EMBL" id="MCZ4282133.1"/>
    </source>
</evidence>
<proteinExistence type="predicted"/>
<evidence type="ECO:0000259" key="7">
    <source>
        <dbReference type="Pfam" id="PF01478"/>
    </source>
</evidence>
<keyword evidence="8" id="KW-0378">Hydrolase</keyword>
<dbReference type="PANTHER" id="PTHR36506:SF1">
    <property type="entry name" value="PREFLAGELLIN PEPTIDASE"/>
    <property type="match status" value="1"/>
</dbReference>
<evidence type="ECO:0000256" key="2">
    <source>
        <dbReference type="ARBA" id="ARBA00022475"/>
    </source>
</evidence>
<keyword evidence="3 6" id="KW-0812">Transmembrane</keyword>
<accession>A0ABT4LM05</accession>
<feature type="transmembrane region" description="Helical" evidence="6">
    <location>
        <begin position="6"/>
        <end position="24"/>
    </location>
</feature>
<dbReference type="Proteomes" id="UP001069802">
    <property type="component" value="Unassembled WGS sequence"/>
</dbReference>
<sequence>MDALLITKLVLILFIVVTMLYDLIQMRIPNVVCLALALLFAMTFVFNKFPIDILDHLMAMGIVFVAGIVLFSFRILGGGDVKLLTVLALWTGLKLLPVFITIVSLVGGGQVLIILILRRYTHAFEYLLAKYNVTAAMPNWLRRGGEIPYGVAIGIALFIVMDQLPLFLS</sequence>
<dbReference type="RefSeq" id="WP_269424279.1">
    <property type="nucleotide sequence ID" value="NZ_JAPWGY010000005.1"/>
</dbReference>
<evidence type="ECO:0000256" key="4">
    <source>
        <dbReference type="ARBA" id="ARBA00022989"/>
    </source>
</evidence>
<gene>
    <name evidence="8" type="ORF">O4H49_15195</name>
</gene>
<dbReference type="Pfam" id="PF01478">
    <property type="entry name" value="Peptidase_A24"/>
    <property type="match status" value="1"/>
</dbReference>
<keyword evidence="9" id="KW-1185">Reference proteome</keyword>
<dbReference type="Gene3D" id="1.20.120.1220">
    <property type="match status" value="1"/>
</dbReference>
<protein>
    <submittedName>
        <fullName evidence="8">Prepilin peptidase</fullName>
        <ecNumber evidence="8">3.4.23.43</ecNumber>
    </submittedName>
</protein>
<feature type="transmembrane region" description="Helical" evidence="6">
    <location>
        <begin position="147"/>
        <end position="168"/>
    </location>
</feature>
<feature type="domain" description="Prepilin type IV endopeptidase peptidase" evidence="7">
    <location>
        <begin position="9"/>
        <end position="108"/>
    </location>
</feature>
<evidence type="ECO:0000256" key="5">
    <source>
        <dbReference type="ARBA" id="ARBA00023136"/>
    </source>
</evidence>
<feature type="transmembrane region" description="Helical" evidence="6">
    <location>
        <begin position="96"/>
        <end position="117"/>
    </location>
</feature>
<comment type="caution">
    <text evidence="8">The sequence shown here is derived from an EMBL/GenBank/DDBJ whole genome shotgun (WGS) entry which is preliminary data.</text>
</comment>
<keyword evidence="4 6" id="KW-1133">Transmembrane helix</keyword>
<organism evidence="8 9">
    <name type="scientific">Kiloniella laminariae</name>
    <dbReference type="NCBI Taxonomy" id="454162"/>
    <lineage>
        <taxon>Bacteria</taxon>
        <taxon>Pseudomonadati</taxon>
        <taxon>Pseudomonadota</taxon>
        <taxon>Alphaproteobacteria</taxon>
        <taxon>Rhodospirillales</taxon>
        <taxon>Kiloniellaceae</taxon>
        <taxon>Kiloniella</taxon>
    </lineage>
</organism>
<keyword evidence="5 6" id="KW-0472">Membrane</keyword>
<dbReference type="PANTHER" id="PTHR36506">
    <property type="entry name" value="PREFLAGELLIN PEPTIDASE"/>
    <property type="match status" value="1"/>
</dbReference>
<dbReference type="InterPro" id="IPR052218">
    <property type="entry name" value="Preflagellin_Peptidase"/>
</dbReference>
<name>A0ABT4LM05_9PROT</name>
<evidence type="ECO:0000256" key="6">
    <source>
        <dbReference type="SAM" id="Phobius"/>
    </source>
</evidence>
<dbReference type="GO" id="GO:0004190">
    <property type="term" value="F:aspartic-type endopeptidase activity"/>
    <property type="evidence" value="ECO:0007669"/>
    <property type="project" value="UniProtKB-EC"/>
</dbReference>
<keyword evidence="2" id="KW-1003">Cell membrane</keyword>
<evidence type="ECO:0000256" key="3">
    <source>
        <dbReference type="ARBA" id="ARBA00022692"/>
    </source>
</evidence>
<comment type="subcellular location">
    <subcellularLocation>
        <location evidence="1">Cell membrane</location>
        <topology evidence="1">Multi-pass membrane protein</topology>
    </subcellularLocation>
</comment>
<evidence type="ECO:0000313" key="9">
    <source>
        <dbReference type="Proteomes" id="UP001069802"/>
    </source>
</evidence>
<dbReference type="EMBL" id="JAPWGY010000005">
    <property type="protein sequence ID" value="MCZ4282133.1"/>
    <property type="molecule type" value="Genomic_DNA"/>
</dbReference>
<feature type="transmembrane region" description="Helical" evidence="6">
    <location>
        <begin position="57"/>
        <end position="76"/>
    </location>
</feature>
<feature type="transmembrane region" description="Helical" evidence="6">
    <location>
        <begin position="31"/>
        <end position="51"/>
    </location>
</feature>
<reference evidence="8" key="1">
    <citation type="submission" date="2022-12" db="EMBL/GenBank/DDBJ databases">
        <title>Bacterial isolates from different developmental stages of Nematostella vectensis.</title>
        <authorList>
            <person name="Fraune S."/>
        </authorList>
    </citation>
    <scope>NUCLEOTIDE SEQUENCE</scope>
    <source>
        <strain evidence="8">G21630-S1</strain>
    </source>
</reference>
<evidence type="ECO:0000256" key="1">
    <source>
        <dbReference type="ARBA" id="ARBA00004651"/>
    </source>
</evidence>